<feature type="binding site" description="in other chain" evidence="1">
    <location>
        <position position="187"/>
    </location>
    <ligand>
        <name>dUMP</name>
        <dbReference type="ChEBI" id="CHEBI:246422"/>
        <note>ligand shared between dimeric partners</note>
    </ligand>
</feature>
<protein>
    <recommendedName>
        <fullName evidence="1">Flavin-dependent thymidylate synthase</fullName>
        <shortName evidence="1">FDTS</shortName>
        <ecNumber evidence="1">2.1.1.148</ecNumber>
    </recommendedName>
    <alternativeName>
        <fullName evidence="1">FAD-dependent thymidylate synthase</fullName>
    </alternativeName>
    <alternativeName>
        <fullName evidence="1">Thymidylate synthase ThyX</fullName>
        <shortName evidence="1">TS</shortName>
        <shortName evidence="1">TSase</shortName>
    </alternativeName>
</protein>
<dbReference type="InterPro" id="IPR003669">
    <property type="entry name" value="Thymidylate_synthase_ThyX"/>
</dbReference>
<dbReference type="EMBL" id="CP002454">
    <property type="protein sequence ID" value="ADV68687.1"/>
    <property type="molecule type" value="Genomic_DNA"/>
</dbReference>
<dbReference type="GO" id="GO:0006231">
    <property type="term" value="P:dTMP biosynthetic process"/>
    <property type="evidence" value="ECO:0007669"/>
    <property type="project" value="UniProtKB-UniRule"/>
</dbReference>
<comment type="subunit">
    <text evidence="1">Homotetramer.</text>
</comment>
<dbReference type="InterPro" id="IPR036098">
    <property type="entry name" value="Thymidylate_synthase_ThyX_sf"/>
</dbReference>
<evidence type="ECO:0000256" key="2">
    <source>
        <dbReference type="SAM" id="MobiDB-lite"/>
    </source>
</evidence>
<dbReference type="GO" id="GO:0004799">
    <property type="term" value="F:thymidylate synthase activity"/>
    <property type="evidence" value="ECO:0007669"/>
    <property type="project" value="TreeGrafter"/>
</dbReference>
<feature type="binding site" evidence="1">
    <location>
        <begin position="203"/>
        <end position="205"/>
    </location>
    <ligand>
        <name>FAD</name>
        <dbReference type="ChEBI" id="CHEBI:57692"/>
        <note>ligand shared between neighboring subunits</note>
    </ligand>
</feature>
<feature type="binding site" evidence="1">
    <location>
        <position position="209"/>
    </location>
    <ligand>
        <name>FAD</name>
        <dbReference type="ChEBI" id="CHEBI:57692"/>
        <note>ligand shared between neighboring subunits</note>
    </ligand>
</feature>
<feature type="binding site" evidence="1">
    <location>
        <position position="214"/>
    </location>
    <ligand>
        <name>dUMP</name>
        <dbReference type="ChEBI" id="CHEBI:246422"/>
        <note>ligand shared between dimeric partners</note>
    </ligand>
</feature>
<dbReference type="GO" id="GO:0032259">
    <property type="term" value="P:methylation"/>
    <property type="evidence" value="ECO:0007669"/>
    <property type="project" value="UniProtKB-KW"/>
</dbReference>
<comment type="cofactor">
    <cofactor evidence="1">
        <name>FAD</name>
        <dbReference type="ChEBI" id="CHEBI:57692"/>
    </cofactor>
    <text evidence="1">Binds 4 FAD per tetramer. Each FAD binding site is formed by three monomers.</text>
</comment>
<feature type="binding site" evidence="1">
    <location>
        <position position="117"/>
    </location>
    <ligand>
        <name>FAD</name>
        <dbReference type="ChEBI" id="CHEBI:57692"/>
        <note>ligand shared between neighboring subunits</note>
    </ligand>
</feature>
<proteinExistence type="inferred from homology"/>
<comment type="catalytic activity">
    <reaction evidence="1">
        <text>dUMP + (6R)-5,10-methylene-5,6,7,8-tetrahydrofolate + NADPH + H(+) = dTMP + (6S)-5,6,7,8-tetrahydrofolate + NADP(+)</text>
        <dbReference type="Rhea" id="RHEA:29043"/>
        <dbReference type="ChEBI" id="CHEBI:15378"/>
        <dbReference type="ChEBI" id="CHEBI:15636"/>
        <dbReference type="ChEBI" id="CHEBI:57453"/>
        <dbReference type="ChEBI" id="CHEBI:57783"/>
        <dbReference type="ChEBI" id="CHEBI:58349"/>
        <dbReference type="ChEBI" id="CHEBI:63528"/>
        <dbReference type="ChEBI" id="CHEBI:246422"/>
        <dbReference type="EC" id="2.1.1.148"/>
    </reaction>
</comment>
<keyword evidence="4" id="KW-1185">Reference proteome</keyword>
<name>E8UC26_DEIML</name>
<dbReference type="GO" id="GO:0006235">
    <property type="term" value="P:dTTP biosynthetic process"/>
    <property type="evidence" value="ECO:0007669"/>
    <property type="project" value="UniProtKB-UniRule"/>
</dbReference>
<organism evidence="3 4">
    <name type="scientific">Deinococcus maricopensis (strain DSM 21211 / LMG 22137 / NRRL B-23946 / LB-34)</name>
    <dbReference type="NCBI Taxonomy" id="709986"/>
    <lineage>
        <taxon>Bacteria</taxon>
        <taxon>Thermotogati</taxon>
        <taxon>Deinococcota</taxon>
        <taxon>Deinococci</taxon>
        <taxon>Deinococcales</taxon>
        <taxon>Deinococcaceae</taxon>
        <taxon>Deinococcus</taxon>
    </lineage>
</organism>
<dbReference type="RefSeq" id="WP_013558190.1">
    <property type="nucleotide sequence ID" value="NC_014958.1"/>
</dbReference>
<dbReference type="PANTHER" id="PTHR34934">
    <property type="entry name" value="FLAVIN-DEPENDENT THYMIDYLATE SYNTHASE"/>
    <property type="match status" value="1"/>
</dbReference>
<keyword evidence="1" id="KW-0274">FAD</keyword>
<dbReference type="UniPathway" id="UPA00575"/>
<dbReference type="Proteomes" id="UP000008635">
    <property type="component" value="Chromosome"/>
</dbReference>
<keyword evidence="1" id="KW-0521">NADP</keyword>
<dbReference type="NCBIfam" id="TIGR02170">
    <property type="entry name" value="thyX"/>
    <property type="match status" value="1"/>
</dbReference>
<feature type="active site" description="Involved in ionization of N3 of dUMP, leading to its activation" evidence="1">
    <location>
        <position position="214"/>
    </location>
</feature>
<feature type="region of interest" description="Disordered" evidence="2">
    <location>
        <begin position="130"/>
        <end position="150"/>
    </location>
</feature>
<feature type="binding site" description="in other chain" evidence="1">
    <location>
        <begin position="117"/>
        <end position="121"/>
    </location>
    <ligand>
        <name>dUMP</name>
        <dbReference type="ChEBI" id="CHEBI:246422"/>
        <note>ligand shared between dimeric partners</note>
    </ligand>
</feature>
<dbReference type="PANTHER" id="PTHR34934:SF1">
    <property type="entry name" value="FLAVIN-DEPENDENT THYMIDYLATE SYNTHASE"/>
    <property type="match status" value="1"/>
</dbReference>
<dbReference type="EC" id="2.1.1.148" evidence="1"/>
<evidence type="ECO:0000256" key="1">
    <source>
        <dbReference type="HAMAP-Rule" id="MF_01408"/>
    </source>
</evidence>
<dbReference type="PROSITE" id="PS51331">
    <property type="entry name" value="THYX"/>
    <property type="match status" value="1"/>
</dbReference>
<dbReference type="GO" id="GO:0070402">
    <property type="term" value="F:NADPH binding"/>
    <property type="evidence" value="ECO:0007669"/>
    <property type="project" value="TreeGrafter"/>
</dbReference>
<evidence type="ECO:0000313" key="3">
    <source>
        <dbReference type="EMBL" id="ADV68687.1"/>
    </source>
</evidence>
<sequence length="251" mass="28469">MSSVKNIKVMVDTLDAQHPAPADPQAQQLYPLGDGIGSVALVQHIGDDKMIVNAARVSFGGDNTKPLDARDEKLLRYLLREHHGSPFEHNLITFKVVCPIFVDRQMVRHRVGVSKNEISGRYVEMQERGYQPTEFRKQAPSNRQASVEDDGTLDQGKAAQVWADAWRNAFGAYQDLLTLGVTREQARGVLPQALYTESYYTFNVRSLLHFLELRDHNGAQYETRLYARAMAELAEPLFPVTFSAWRELQKH</sequence>
<dbReference type="HAMAP" id="MF_01408">
    <property type="entry name" value="ThyX"/>
    <property type="match status" value="1"/>
</dbReference>
<feature type="binding site" evidence="1">
    <location>
        <begin position="105"/>
        <end position="108"/>
    </location>
    <ligand>
        <name>dUMP</name>
        <dbReference type="ChEBI" id="CHEBI:246422"/>
        <note>ligand shared between dimeric partners</note>
    </ligand>
</feature>
<gene>
    <name evidence="1" type="primary">thyX</name>
    <name evidence="3" type="ordered locus">Deima_3058</name>
</gene>
<dbReference type="eggNOG" id="COG1351">
    <property type="taxonomic scope" value="Bacteria"/>
</dbReference>
<accession>E8UC26</accession>
<dbReference type="KEGG" id="dmr:Deima_3058"/>
<dbReference type="CDD" id="cd20175">
    <property type="entry name" value="ThyX"/>
    <property type="match status" value="1"/>
</dbReference>
<dbReference type="AlphaFoldDB" id="E8UC26"/>
<comment type="similarity">
    <text evidence="1">Belongs to the thymidylate synthase ThyX family.</text>
</comment>
<dbReference type="HOGENOM" id="CLU_067790_0_0_0"/>
<dbReference type="GO" id="GO:0050797">
    <property type="term" value="F:thymidylate synthase (FAD) activity"/>
    <property type="evidence" value="ECO:0007669"/>
    <property type="project" value="UniProtKB-UniRule"/>
</dbReference>
<reference evidence="4" key="2">
    <citation type="submission" date="2011-01" db="EMBL/GenBank/DDBJ databases">
        <title>The complete genome of Deinococcus maricopensis DSM 21211.</title>
        <authorList>
            <consortium name="US DOE Joint Genome Institute (JGI-PGF)"/>
            <person name="Lucas S."/>
            <person name="Copeland A."/>
            <person name="Lapidus A."/>
            <person name="Goodwin L."/>
            <person name="Pitluck S."/>
            <person name="Kyrpides N."/>
            <person name="Mavromatis K."/>
            <person name="Pagani I."/>
            <person name="Ivanova N."/>
            <person name="Ovchinnikova G."/>
            <person name="Zeytun A."/>
            <person name="Detter J.C."/>
            <person name="Han C."/>
            <person name="Land M."/>
            <person name="Hauser L."/>
            <person name="Markowitz V."/>
            <person name="Cheng J.-F."/>
            <person name="Hugenholtz P."/>
            <person name="Woyke T."/>
            <person name="Wu D."/>
            <person name="Pukall R."/>
            <person name="Gehrich-Schroeter G."/>
            <person name="Brambilla E."/>
            <person name="Klenk H.-P."/>
            <person name="Eisen J.A."/>
        </authorList>
    </citation>
    <scope>NUCLEOTIDE SEQUENCE [LARGE SCALE GENOMIC DNA]</scope>
    <source>
        <strain evidence="4">DSM 21211 / LMG 22137 / NRRL B-23946 / LB-34</strain>
    </source>
</reference>
<dbReference type="Pfam" id="PF02511">
    <property type="entry name" value="Thy1"/>
    <property type="match status" value="1"/>
</dbReference>
<evidence type="ECO:0000313" key="4">
    <source>
        <dbReference type="Proteomes" id="UP000008635"/>
    </source>
</evidence>
<keyword evidence="1" id="KW-0285">Flavoprotein</keyword>
<feature type="binding site" evidence="1">
    <location>
        <begin position="108"/>
        <end position="110"/>
    </location>
    <ligand>
        <name>FAD</name>
        <dbReference type="ChEBI" id="CHEBI:57692"/>
        <note>ligand shared between neighboring subunits</note>
    </ligand>
</feature>
<keyword evidence="1" id="KW-0808">Transferase</keyword>
<feature type="binding site" evidence="1">
    <location>
        <position position="85"/>
    </location>
    <ligand>
        <name>FAD</name>
        <dbReference type="ChEBI" id="CHEBI:57692"/>
        <note>ligand shared between neighboring subunits</note>
    </ligand>
</feature>
<keyword evidence="1" id="KW-0545">Nucleotide biosynthesis</keyword>
<comment type="pathway">
    <text evidence="1">Pyrimidine metabolism; dTTP biosynthesis.</text>
</comment>
<keyword evidence="1" id="KW-0489">Methyltransferase</keyword>
<dbReference type="STRING" id="709986.Deima_3058"/>
<comment type="function">
    <text evidence="1">Catalyzes the reductive methylation of 2'-deoxyuridine-5'-monophosphate (dUMP) to 2'-deoxythymidine-5'-monophosphate (dTMP) while utilizing 5,10-methylenetetrahydrofolate (mTHF) as the methyl donor, and NADPH and FADH(2) as the reductant.</text>
</comment>
<dbReference type="SUPFAM" id="SSF69796">
    <property type="entry name" value="Thymidylate synthase-complementing protein Thy1"/>
    <property type="match status" value="1"/>
</dbReference>
<dbReference type="GO" id="GO:0050660">
    <property type="term" value="F:flavin adenine dinucleotide binding"/>
    <property type="evidence" value="ECO:0007669"/>
    <property type="project" value="UniProtKB-UniRule"/>
</dbReference>
<dbReference type="Gene3D" id="3.30.1360.170">
    <property type="match status" value="1"/>
</dbReference>
<reference evidence="3 4" key="1">
    <citation type="journal article" date="2011" name="Stand. Genomic Sci.">
        <title>Complete genome sequence of Deinococcus maricopensis type strain (LB-34).</title>
        <authorList>
            <person name="Pukall R."/>
            <person name="Zeytun A."/>
            <person name="Lucas S."/>
            <person name="Lapidus A."/>
            <person name="Hammon N."/>
            <person name="Deshpande S."/>
            <person name="Nolan M."/>
            <person name="Cheng J.F."/>
            <person name="Pitluck S."/>
            <person name="Liolios K."/>
            <person name="Pagani I."/>
            <person name="Mikhailova N."/>
            <person name="Ivanova N."/>
            <person name="Mavromatis K."/>
            <person name="Pati A."/>
            <person name="Tapia R."/>
            <person name="Han C."/>
            <person name="Goodwin L."/>
            <person name="Chen A."/>
            <person name="Palaniappan K."/>
            <person name="Land M."/>
            <person name="Hauser L."/>
            <person name="Chang Y.J."/>
            <person name="Jeffries C.D."/>
            <person name="Brambilla E.M."/>
            <person name="Rohde M."/>
            <person name="Goker M."/>
            <person name="Detter J.C."/>
            <person name="Woyke T."/>
            <person name="Bristow J."/>
            <person name="Eisen J.A."/>
            <person name="Markowitz V."/>
            <person name="Hugenholtz P."/>
            <person name="Kyrpides N.C."/>
            <person name="Klenk H.P."/>
        </authorList>
    </citation>
    <scope>NUCLEOTIDE SEQUENCE [LARGE SCALE GENOMIC DNA]</scope>
    <source>
        <strain evidence="4">DSM 21211 / LMG 22137 / NRRL B-23946 / LB-34</strain>
    </source>
</reference>